<organism evidence="2 3">
    <name type="scientific">Artemisia annua</name>
    <name type="common">Sweet wormwood</name>
    <dbReference type="NCBI Taxonomy" id="35608"/>
    <lineage>
        <taxon>Eukaryota</taxon>
        <taxon>Viridiplantae</taxon>
        <taxon>Streptophyta</taxon>
        <taxon>Embryophyta</taxon>
        <taxon>Tracheophyta</taxon>
        <taxon>Spermatophyta</taxon>
        <taxon>Magnoliopsida</taxon>
        <taxon>eudicotyledons</taxon>
        <taxon>Gunneridae</taxon>
        <taxon>Pentapetalae</taxon>
        <taxon>asterids</taxon>
        <taxon>campanulids</taxon>
        <taxon>Asterales</taxon>
        <taxon>Asteraceae</taxon>
        <taxon>Asteroideae</taxon>
        <taxon>Anthemideae</taxon>
        <taxon>Artemisiinae</taxon>
        <taxon>Artemisia</taxon>
    </lineage>
</organism>
<evidence type="ECO:0008006" key="4">
    <source>
        <dbReference type="Google" id="ProtNLM"/>
    </source>
</evidence>
<reference evidence="2 3" key="1">
    <citation type="journal article" date="2018" name="Mol. Plant">
        <title>The genome of Artemisia annua provides insight into the evolution of Asteraceae family and artemisinin biosynthesis.</title>
        <authorList>
            <person name="Shen Q."/>
            <person name="Zhang L."/>
            <person name="Liao Z."/>
            <person name="Wang S."/>
            <person name="Yan T."/>
            <person name="Shi P."/>
            <person name="Liu M."/>
            <person name="Fu X."/>
            <person name="Pan Q."/>
            <person name="Wang Y."/>
            <person name="Lv Z."/>
            <person name="Lu X."/>
            <person name="Zhang F."/>
            <person name="Jiang W."/>
            <person name="Ma Y."/>
            <person name="Chen M."/>
            <person name="Hao X."/>
            <person name="Li L."/>
            <person name="Tang Y."/>
            <person name="Lv G."/>
            <person name="Zhou Y."/>
            <person name="Sun X."/>
            <person name="Brodelius P.E."/>
            <person name="Rose J.K.C."/>
            <person name="Tang K."/>
        </authorList>
    </citation>
    <scope>NUCLEOTIDE SEQUENCE [LARGE SCALE GENOMIC DNA]</scope>
    <source>
        <strain evidence="3">cv. Huhao1</strain>
        <tissue evidence="2">Leaf</tissue>
    </source>
</reference>
<protein>
    <recommendedName>
        <fullName evidence="4">Reverse transcriptase domain-containing protein</fullName>
    </recommendedName>
</protein>
<feature type="compositionally biased region" description="Basic and acidic residues" evidence="1">
    <location>
        <begin position="125"/>
        <end position="134"/>
    </location>
</feature>
<dbReference type="OrthoDB" id="1298312at2759"/>
<feature type="region of interest" description="Disordered" evidence="1">
    <location>
        <begin position="125"/>
        <end position="147"/>
    </location>
</feature>
<evidence type="ECO:0000313" key="3">
    <source>
        <dbReference type="Proteomes" id="UP000245207"/>
    </source>
</evidence>
<gene>
    <name evidence="2" type="ORF">CTI12_AA371710</name>
</gene>
<dbReference type="PANTHER" id="PTHR48475">
    <property type="entry name" value="RIBONUCLEASE H"/>
    <property type="match status" value="1"/>
</dbReference>
<proteinExistence type="predicted"/>
<evidence type="ECO:0000313" key="2">
    <source>
        <dbReference type="EMBL" id="PWA49239.1"/>
    </source>
</evidence>
<dbReference type="Proteomes" id="UP000245207">
    <property type="component" value="Unassembled WGS sequence"/>
</dbReference>
<dbReference type="AlphaFoldDB" id="A0A2U1LJR2"/>
<name>A0A2U1LJR2_ARTAN</name>
<dbReference type="EMBL" id="PKPP01009021">
    <property type="protein sequence ID" value="PWA49239.1"/>
    <property type="molecule type" value="Genomic_DNA"/>
</dbReference>
<dbReference type="PANTHER" id="PTHR48475:SF2">
    <property type="entry name" value="RIBONUCLEASE H"/>
    <property type="match status" value="1"/>
</dbReference>
<sequence length="175" mass="20160">MILLESVLMAPVNFRVCDCGFSMVYLSGDVSEYCVIWLHRTTPKESTGERPFSLVYRTEVVIHAEMLIHTERVTMVNQEDNEEALRLNLTLTEEKRDLTAIRYAHSKHKKAKYYNTHVRPVSFKPGDHVRKNEANKAASQGKMSPNWEGPYVIRQTNDNELYLLTTPEGDHIPLP</sequence>
<keyword evidence="3" id="KW-1185">Reference proteome</keyword>
<accession>A0A2U1LJR2</accession>
<comment type="caution">
    <text evidence="2">The sequence shown here is derived from an EMBL/GenBank/DDBJ whole genome shotgun (WGS) entry which is preliminary data.</text>
</comment>
<evidence type="ECO:0000256" key="1">
    <source>
        <dbReference type="SAM" id="MobiDB-lite"/>
    </source>
</evidence>